<comment type="pathway">
    <text evidence="2">Protein modification; protein glycosylation.</text>
</comment>
<dbReference type="PANTHER" id="PTHR23033">
    <property type="entry name" value="BETA1,3-GALACTOSYLTRANSFERASE"/>
    <property type="match status" value="1"/>
</dbReference>
<keyword evidence="6" id="KW-0808">Transferase</keyword>
<dbReference type="InterPro" id="IPR026050">
    <property type="entry name" value="C1GALT1/C1GALT1_chp1"/>
</dbReference>
<evidence type="ECO:0000313" key="13">
    <source>
        <dbReference type="EMBL" id="CAB3403191.1"/>
    </source>
</evidence>
<dbReference type="OrthoDB" id="414175at2759"/>
<keyword evidence="10" id="KW-1133">Transmembrane helix</keyword>
<feature type="domain" description="Fringe-like glycosyltransferase" evidence="12">
    <location>
        <begin position="29"/>
        <end position="203"/>
    </location>
</feature>
<evidence type="ECO:0000256" key="4">
    <source>
        <dbReference type="ARBA" id="ARBA00012557"/>
    </source>
</evidence>
<evidence type="ECO:0000256" key="8">
    <source>
        <dbReference type="ARBA" id="ARBA00022741"/>
    </source>
</evidence>
<keyword evidence="8" id="KW-0547">Nucleotide-binding</keyword>
<dbReference type="PANTHER" id="PTHR23033:SF14">
    <property type="entry name" value="GLYCOPROTEIN-N-ACETYLGALACTOSAMINE 3-BETA-GALACTOSYLTRANSFERASE 1-RELATED"/>
    <property type="match status" value="1"/>
</dbReference>
<evidence type="ECO:0000256" key="3">
    <source>
        <dbReference type="ARBA" id="ARBA00006462"/>
    </source>
</evidence>
<dbReference type="GO" id="GO:0016263">
    <property type="term" value="F:glycoprotein-N-acetylgalactosamine 3-beta-galactosyltransferase activity"/>
    <property type="evidence" value="ECO:0007669"/>
    <property type="project" value="UniProtKB-EC"/>
</dbReference>
<keyword evidence="11" id="KW-0472">Membrane</keyword>
<keyword evidence="9" id="KW-0735">Signal-anchor</keyword>
<dbReference type="EMBL" id="CADEPM010000003">
    <property type="protein sequence ID" value="CAB3403191.1"/>
    <property type="molecule type" value="Genomic_DNA"/>
</dbReference>
<protein>
    <recommendedName>
        <fullName evidence="4">N-acetylgalactosaminide beta-1,3-galactosyltransferase</fullName>
        <ecNumber evidence="4">2.4.1.122</ecNumber>
    </recommendedName>
</protein>
<keyword evidence="7" id="KW-0812">Transmembrane</keyword>
<name>A0A8S1EM50_9PELO</name>
<proteinExistence type="inferred from homology"/>
<accession>A0A8S1EM50</accession>
<dbReference type="Pfam" id="PF02434">
    <property type="entry name" value="Fringe"/>
    <property type="match status" value="1"/>
</dbReference>
<reference evidence="13 14" key="1">
    <citation type="submission" date="2020-04" db="EMBL/GenBank/DDBJ databases">
        <authorList>
            <person name="Laetsch R D."/>
            <person name="Stevens L."/>
            <person name="Kumar S."/>
            <person name="Blaxter L. M."/>
        </authorList>
    </citation>
    <scope>NUCLEOTIDE SEQUENCE [LARGE SCALE GENOMIC DNA]</scope>
</reference>
<dbReference type="Gene3D" id="3.90.550.50">
    <property type="match status" value="1"/>
</dbReference>
<dbReference type="GO" id="GO:0016020">
    <property type="term" value="C:membrane"/>
    <property type="evidence" value="ECO:0007669"/>
    <property type="project" value="UniProtKB-SubCell"/>
</dbReference>
<evidence type="ECO:0000313" key="14">
    <source>
        <dbReference type="Proteomes" id="UP000494206"/>
    </source>
</evidence>
<dbReference type="AlphaFoldDB" id="A0A8S1EM50"/>
<dbReference type="GO" id="GO:0000166">
    <property type="term" value="F:nucleotide binding"/>
    <property type="evidence" value="ECO:0007669"/>
    <property type="project" value="UniProtKB-KW"/>
</dbReference>
<dbReference type="Proteomes" id="UP000494206">
    <property type="component" value="Unassembled WGS sequence"/>
</dbReference>
<sequence>MEPFDIVKSPNNTVTYAESHVIANSISEKVRIFCLITTAEKYNFERARAVKFTWAKRCTKYAFVSGKYDSLLPTIPVKVSDDYNRLGEKSRIALEYIYKKYGNNFDWFLKADDDTFVILENLRLLLLSHSPEEPISFGCKFFPPNGTLYHSGGAGYVLSRAALKKLVKEGFEEQESNCTRSTYLPEDMMIGICLNEVNVAAVDSRDSLGKHRFLPISPIYHFTRTLPEWLTSYSVYKIDKGIETCSDYAVAFHYVKPIEMYLYDYWLYHLRPFGIERHLIGNSSNIIELSKSLSYSQRGPEDKN</sequence>
<evidence type="ECO:0000256" key="2">
    <source>
        <dbReference type="ARBA" id="ARBA00004922"/>
    </source>
</evidence>
<comment type="subcellular location">
    <subcellularLocation>
        <location evidence="1">Membrane</location>
        <topology evidence="1">Single-pass type II membrane protein</topology>
    </subcellularLocation>
</comment>
<evidence type="ECO:0000256" key="7">
    <source>
        <dbReference type="ARBA" id="ARBA00022692"/>
    </source>
</evidence>
<evidence type="ECO:0000256" key="5">
    <source>
        <dbReference type="ARBA" id="ARBA00022676"/>
    </source>
</evidence>
<evidence type="ECO:0000256" key="6">
    <source>
        <dbReference type="ARBA" id="ARBA00022679"/>
    </source>
</evidence>
<keyword evidence="14" id="KW-1185">Reference proteome</keyword>
<evidence type="ECO:0000256" key="1">
    <source>
        <dbReference type="ARBA" id="ARBA00004606"/>
    </source>
</evidence>
<keyword evidence="5" id="KW-0328">Glycosyltransferase</keyword>
<comment type="similarity">
    <text evidence="3">Belongs to the glycosyltransferase 31 family. Beta3-Gal-T subfamily.</text>
</comment>
<dbReference type="InterPro" id="IPR003378">
    <property type="entry name" value="Fringe-like_glycosylTrfase"/>
</dbReference>
<gene>
    <name evidence="13" type="ORF">CBOVIS_LOCUS5696</name>
</gene>
<comment type="caution">
    <text evidence="13">The sequence shown here is derived from an EMBL/GenBank/DDBJ whole genome shotgun (WGS) entry which is preliminary data.</text>
</comment>
<evidence type="ECO:0000256" key="9">
    <source>
        <dbReference type="ARBA" id="ARBA00022968"/>
    </source>
</evidence>
<dbReference type="EC" id="2.4.1.122" evidence="4"/>
<organism evidence="13 14">
    <name type="scientific">Caenorhabditis bovis</name>
    <dbReference type="NCBI Taxonomy" id="2654633"/>
    <lineage>
        <taxon>Eukaryota</taxon>
        <taxon>Metazoa</taxon>
        <taxon>Ecdysozoa</taxon>
        <taxon>Nematoda</taxon>
        <taxon>Chromadorea</taxon>
        <taxon>Rhabditida</taxon>
        <taxon>Rhabditina</taxon>
        <taxon>Rhabditomorpha</taxon>
        <taxon>Rhabditoidea</taxon>
        <taxon>Rhabditidae</taxon>
        <taxon>Peloderinae</taxon>
        <taxon>Caenorhabditis</taxon>
    </lineage>
</organism>
<evidence type="ECO:0000256" key="11">
    <source>
        <dbReference type="ARBA" id="ARBA00023136"/>
    </source>
</evidence>
<evidence type="ECO:0000259" key="12">
    <source>
        <dbReference type="Pfam" id="PF02434"/>
    </source>
</evidence>
<evidence type="ECO:0000256" key="10">
    <source>
        <dbReference type="ARBA" id="ARBA00022989"/>
    </source>
</evidence>